<dbReference type="Proteomes" id="UP000754750">
    <property type="component" value="Unassembled WGS sequence"/>
</dbReference>
<organism evidence="1 2">
    <name type="scientific">Faecalispora sporosphaeroides</name>
    <dbReference type="NCBI Taxonomy" id="1549"/>
    <lineage>
        <taxon>Bacteria</taxon>
        <taxon>Bacillati</taxon>
        <taxon>Bacillota</taxon>
        <taxon>Clostridia</taxon>
        <taxon>Eubacteriales</taxon>
        <taxon>Oscillospiraceae</taxon>
        <taxon>Faecalispora</taxon>
    </lineage>
</organism>
<gene>
    <name evidence="1" type="ORF">E7512_13605</name>
</gene>
<reference evidence="1" key="1">
    <citation type="submission" date="2019-04" db="EMBL/GenBank/DDBJ databases">
        <title>Evolution of Biomass-Degrading Anaerobic Consortia Revealed by Metagenomics.</title>
        <authorList>
            <person name="Peng X."/>
        </authorList>
    </citation>
    <scope>NUCLEOTIDE SEQUENCE</scope>
    <source>
        <strain evidence="1">SIG551</strain>
    </source>
</reference>
<comment type="caution">
    <text evidence="1">The sequence shown here is derived from an EMBL/GenBank/DDBJ whole genome shotgun (WGS) entry which is preliminary data.</text>
</comment>
<dbReference type="AlphaFoldDB" id="A0A928KV23"/>
<dbReference type="EMBL" id="SVNY01000008">
    <property type="protein sequence ID" value="MBE6834588.1"/>
    <property type="molecule type" value="Genomic_DNA"/>
</dbReference>
<evidence type="ECO:0000313" key="1">
    <source>
        <dbReference type="EMBL" id="MBE6834588.1"/>
    </source>
</evidence>
<accession>A0A928KV23</accession>
<name>A0A928KV23_9FIRM</name>
<dbReference type="RefSeq" id="WP_326840926.1">
    <property type="nucleotide sequence ID" value="NZ_SVNY01000008.1"/>
</dbReference>
<evidence type="ECO:0000313" key="2">
    <source>
        <dbReference type="Proteomes" id="UP000754750"/>
    </source>
</evidence>
<protein>
    <submittedName>
        <fullName evidence="1">Nucleoid-associated protein</fullName>
    </submittedName>
</protein>
<sequence length="345" mass="39791">MLIVNKSIRIIDYENNRLLTRETPASFDEYVSELILHINTNTSVREYKTRSRLTEVIGSILNIFVNNTDIDIVLSRTNVIANRLLNKEIDTQGRIGHLETNVQKGSLIQALLYNDEENTYAYLLAKVEHSDFVDDSDFSFKTGFSKDKKTIWKSCLFDLADPEAEEFHAKVYSNTGAKFWSDDFLELDEMISDETNTLKAFKAIDATLNQNLRGIVTPDHTIIRNAIISYFKSNEHIDYPIMIETVLGQYDPVDLDVEKVQSIKEKMLELPEKKKFDQQFRSVSKVINARIKKIYKVNEGIELKITDAVVDISNTISAYRDPDGTQYIKIKTNNEDTFQRFKSQQ</sequence>
<proteinExistence type="predicted"/>